<proteinExistence type="predicted"/>
<name>A0AAP2DJC7_9BACT</name>
<dbReference type="EMBL" id="JAHESF010000004">
    <property type="protein sequence ID" value="MBT1696463.1"/>
    <property type="molecule type" value="Genomic_DNA"/>
</dbReference>
<reference evidence="2 3" key="1">
    <citation type="submission" date="2021-05" db="EMBL/GenBank/DDBJ databases">
        <title>A Polyphasic approach of four new species of the genus Ohtaekwangia: Ohtaekwangia histidinii sp. nov., Ohtaekwangia cretensis sp. nov., Ohtaekwangia indiensis sp. nov., Ohtaekwangia reichenbachii sp. nov. from diverse environment.</title>
        <authorList>
            <person name="Octaviana S."/>
        </authorList>
    </citation>
    <scope>NUCLEOTIDE SEQUENCE [LARGE SCALE GENOMIC DNA]</scope>
    <source>
        <strain evidence="2 3">PWU4</strain>
    </source>
</reference>
<comment type="caution">
    <text evidence="2">The sequence shown here is derived from an EMBL/GenBank/DDBJ whole genome shotgun (WGS) entry which is preliminary data.</text>
</comment>
<dbReference type="AlphaFoldDB" id="A0AAP2DJC7"/>
<feature type="transmembrane region" description="Helical" evidence="1">
    <location>
        <begin position="12"/>
        <end position="32"/>
    </location>
</feature>
<dbReference type="RefSeq" id="WP_254161744.1">
    <property type="nucleotide sequence ID" value="NZ_JAHESF010000004.1"/>
</dbReference>
<gene>
    <name evidence="2" type="ORF">KK083_06230</name>
</gene>
<keyword evidence="1" id="KW-0812">Transmembrane</keyword>
<dbReference type="Proteomes" id="UP001319200">
    <property type="component" value="Unassembled WGS sequence"/>
</dbReference>
<evidence type="ECO:0000313" key="3">
    <source>
        <dbReference type="Proteomes" id="UP001319200"/>
    </source>
</evidence>
<keyword evidence="1" id="KW-0472">Membrane</keyword>
<accession>A0AAP2DJC7</accession>
<protein>
    <submittedName>
        <fullName evidence="2">Uncharacterized protein</fullName>
    </submittedName>
</protein>
<keyword evidence="3" id="KW-1185">Reference proteome</keyword>
<keyword evidence="1" id="KW-1133">Transmembrane helix</keyword>
<evidence type="ECO:0000256" key="1">
    <source>
        <dbReference type="SAM" id="Phobius"/>
    </source>
</evidence>
<evidence type="ECO:0000313" key="2">
    <source>
        <dbReference type="EMBL" id="MBT1696463.1"/>
    </source>
</evidence>
<organism evidence="2 3">
    <name type="scientific">Chryseosolibacter histidini</name>
    <dbReference type="NCBI Taxonomy" id="2782349"/>
    <lineage>
        <taxon>Bacteria</taxon>
        <taxon>Pseudomonadati</taxon>
        <taxon>Bacteroidota</taxon>
        <taxon>Cytophagia</taxon>
        <taxon>Cytophagales</taxon>
        <taxon>Chryseotaleaceae</taxon>
        <taxon>Chryseosolibacter</taxon>
    </lineage>
</organism>
<sequence>MLEFYFDKQIPIGFLLALAGLSWLAASSYLIMKALVQSNRAMLRSQVLYSIRLAEIPAVCLHCPARSFQEQLFYFTILNNDGKQQCSRDPFGRR</sequence>